<dbReference type="Pfam" id="PF17921">
    <property type="entry name" value="Integrase_H2C2"/>
    <property type="match status" value="1"/>
</dbReference>
<feature type="region of interest" description="Disordered" evidence="2">
    <location>
        <begin position="342"/>
        <end position="391"/>
    </location>
</feature>
<dbReference type="InterPro" id="IPR012337">
    <property type="entry name" value="RNaseH-like_sf"/>
</dbReference>
<dbReference type="PROSITE" id="PS50994">
    <property type="entry name" value="INTEGRASE"/>
    <property type="match status" value="1"/>
</dbReference>
<dbReference type="InterPro" id="IPR041588">
    <property type="entry name" value="Integrase_H2C2"/>
</dbReference>
<reference evidence="4" key="1">
    <citation type="journal article" date="2020" name="Nat. Ecol. Evol.">
        <title>Deeply conserved synteny resolves early events in vertebrate evolution.</title>
        <authorList>
            <person name="Simakov O."/>
            <person name="Marletaz F."/>
            <person name="Yue J.X."/>
            <person name="O'Connell B."/>
            <person name="Jenkins J."/>
            <person name="Brandt A."/>
            <person name="Calef R."/>
            <person name="Tung C.H."/>
            <person name="Huang T.K."/>
            <person name="Schmutz J."/>
            <person name="Satoh N."/>
            <person name="Yu J.K."/>
            <person name="Putnam N.H."/>
            <person name="Green R.E."/>
            <person name="Rokhsar D.S."/>
        </authorList>
    </citation>
    <scope>NUCLEOTIDE SEQUENCE [LARGE SCALE GENOMIC DNA]</scope>
    <source>
        <strain evidence="4">S238N-H82</strain>
    </source>
</reference>
<sequence>MAEEEQQKAEFYRLVEEQINSLGQSKRNSYCLTQERYDKAVQALQLAKGVKCQEGNKFKFWATKHFKLQEIDSKKVLYCKKSSHPVVPKEHIFDAIKCCHTRVGHSRRDKTWEEIKNNYSWVRHDLVQLYLRTCRECATRAPLKKPAAERPVISLGFMTHMQIDIIDMTNRPDRDYRWVLHIQDHFTNYSWTHPLTSTQALEVADKLVQTFCLFGSPRILQSDNGEEFVAEIINELAEKWPGPVIIHGQPYACLPQSWGCIEQANEDLQLKLREWLEEHPDKGWAEGLQHVTYAMNTTVSTTTGRSPYTVVFGQSPHTRYTELTGQGTQYEDDLTDFFTDTGESEQLTQSIEASSNQTADTSTHDPELSNSQQSSTQEFRPLPIKRERDHDHEARIVAAGTETLDRETLHVWDTEQTTPVLAIDQSDMPPGKIRKIDTAETKVKVEPGEPDEAQAVSWFFSNFSKRQ</sequence>
<feature type="domain" description="Integrase catalytic" evidence="3">
    <location>
        <begin position="147"/>
        <end position="315"/>
    </location>
</feature>
<dbReference type="AlphaFoldDB" id="A0A9J7MFC7"/>
<dbReference type="OMA" id="FWATKHF"/>
<feature type="compositionally biased region" description="Polar residues" evidence="2">
    <location>
        <begin position="368"/>
        <end position="378"/>
    </location>
</feature>
<reference evidence="5" key="2">
    <citation type="submission" date="2025-08" db="UniProtKB">
        <authorList>
            <consortium name="RefSeq"/>
        </authorList>
    </citation>
    <scope>IDENTIFICATION</scope>
    <source>
        <strain evidence="5">S238N-H82</strain>
        <tissue evidence="5">Testes</tissue>
    </source>
</reference>
<dbReference type="GeneID" id="118432424"/>
<dbReference type="InterPro" id="IPR036397">
    <property type="entry name" value="RNaseH_sf"/>
</dbReference>
<evidence type="ECO:0000256" key="1">
    <source>
        <dbReference type="ARBA" id="ARBA00039658"/>
    </source>
</evidence>
<dbReference type="InterPro" id="IPR001584">
    <property type="entry name" value="Integrase_cat-core"/>
</dbReference>
<organism evidence="4 5">
    <name type="scientific">Branchiostoma floridae</name>
    <name type="common">Florida lancelet</name>
    <name type="synonym">Amphioxus</name>
    <dbReference type="NCBI Taxonomy" id="7739"/>
    <lineage>
        <taxon>Eukaryota</taxon>
        <taxon>Metazoa</taxon>
        <taxon>Chordata</taxon>
        <taxon>Cephalochordata</taxon>
        <taxon>Leptocardii</taxon>
        <taxon>Amphioxiformes</taxon>
        <taxon>Branchiostomatidae</taxon>
        <taxon>Branchiostoma</taxon>
    </lineage>
</organism>
<dbReference type="Proteomes" id="UP000001554">
    <property type="component" value="Chromosome 15"/>
</dbReference>
<proteinExistence type="predicted"/>
<evidence type="ECO:0000313" key="4">
    <source>
        <dbReference type="Proteomes" id="UP000001554"/>
    </source>
</evidence>
<evidence type="ECO:0000259" key="3">
    <source>
        <dbReference type="PROSITE" id="PS50994"/>
    </source>
</evidence>
<dbReference type="Pfam" id="PF00665">
    <property type="entry name" value="rve"/>
    <property type="match status" value="1"/>
</dbReference>
<dbReference type="InterPro" id="IPR050951">
    <property type="entry name" value="Retrovirus_Pol_polyprotein"/>
</dbReference>
<name>A0A9J7MFC7_BRAFL</name>
<dbReference type="RefSeq" id="XP_035699879.1">
    <property type="nucleotide sequence ID" value="XM_035843986.1"/>
</dbReference>
<evidence type="ECO:0000256" key="2">
    <source>
        <dbReference type="SAM" id="MobiDB-lite"/>
    </source>
</evidence>
<dbReference type="PANTHER" id="PTHR37984:SF5">
    <property type="entry name" value="PROTEIN NYNRIN-LIKE"/>
    <property type="match status" value="1"/>
</dbReference>
<dbReference type="Gene3D" id="3.30.420.10">
    <property type="entry name" value="Ribonuclease H-like superfamily/Ribonuclease H"/>
    <property type="match status" value="1"/>
</dbReference>
<dbReference type="KEGG" id="bfo:118432424"/>
<evidence type="ECO:0000313" key="5">
    <source>
        <dbReference type="RefSeq" id="XP_035699879.1"/>
    </source>
</evidence>
<dbReference type="SUPFAM" id="SSF53098">
    <property type="entry name" value="Ribonuclease H-like"/>
    <property type="match status" value="1"/>
</dbReference>
<dbReference type="GO" id="GO:0003676">
    <property type="term" value="F:nucleic acid binding"/>
    <property type="evidence" value="ECO:0007669"/>
    <property type="project" value="InterPro"/>
</dbReference>
<accession>A0A9J7MFC7</accession>
<dbReference type="PANTHER" id="PTHR37984">
    <property type="entry name" value="PROTEIN CBG26694"/>
    <property type="match status" value="1"/>
</dbReference>
<gene>
    <name evidence="5" type="primary">LOC118432424</name>
</gene>
<dbReference type="OrthoDB" id="2499658at2759"/>
<protein>
    <recommendedName>
        <fullName evidence="1">Gypsy retrotransposon integrase-like protein 1</fullName>
    </recommendedName>
</protein>
<dbReference type="GO" id="GO:0015074">
    <property type="term" value="P:DNA integration"/>
    <property type="evidence" value="ECO:0007669"/>
    <property type="project" value="InterPro"/>
</dbReference>
<feature type="compositionally biased region" description="Polar residues" evidence="2">
    <location>
        <begin position="344"/>
        <end position="361"/>
    </location>
</feature>
<keyword evidence="4" id="KW-1185">Reference proteome</keyword>